<dbReference type="RefSeq" id="XP_004027160.1">
    <property type="nucleotide sequence ID" value="XM_004027111.1"/>
</dbReference>
<dbReference type="Pfam" id="PF07690">
    <property type="entry name" value="MFS_1"/>
    <property type="match status" value="1"/>
</dbReference>
<evidence type="ECO:0000256" key="1">
    <source>
        <dbReference type="ARBA" id="ARBA00004141"/>
    </source>
</evidence>
<keyword evidence="3 6" id="KW-0812">Transmembrane</keyword>
<dbReference type="InterPro" id="IPR029058">
    <property type="entry name" value="AB_hydrolase_fold"/>
</dbReference>
<dbReference type="InterPro" id="IPR011701">
    <property type="entry name" value="MFS"/>
</dbReference>
<keyword evidence="8" id="KW-0378">Hydrolase</keyword>
<dbReference type="InterPro" id="IPR002921">
    <property type="entry name" value="Fungal_lipase-type"/>
</dbReference>
<dbReference type="eggNOG" id="KOG3764">
    <property type="taxonomic scope" value="Eukaryota"/>
</dbReference>
<evidence type="ECO:0000259" key="7">
    <source>
        <dbReference type="Pfam" id="PF01764"/>
    </source>
</evidence>
<feature type="transmembrane region" description="Helical" evidence="6">
    <location>
        <begin position="309"/>
        <end position="327"/>
    </location>
</feature>
<dbReference type="GeneID" id="14903894"/>
<dbReference type="InterPro" id="IPR050930">
    <property type="entry name" value="MFS_Vesicular_Transporter"/>
</dbReference>
<dbReference type="PANTHER" id="PTHR23506">
    <property type="entry name" value="GH10249P"/>
    <property type="match status" value="1"/>
</dbReference>
<dbReference type="EMBL" id="GL984318">
    <property type="protein sequence ID" value="EGR27815.1"/>
    <property type="molecule type" value="Genomic_DNA"/>
</dbReference>
<dbReference type="SUPFAM" id="SSF53474">
    <property type="entry name" value="alpha/beta-Hydrolases"/>
    <property type="match status" value="1"/>
</dbReference>
<dbReference type="EC" id="3.1.1.3" evidence="8"/>
<keyword evidence="5 6" id="KW-0472">Membrane</keyword>
<protein>
    <submittedName>
        <fullName evidence="8">Lipase family protein, putative</fullName>
        <ecNumber evidence="8">3.1.1.3</ecNumber>
    </submittedName>
</protein>
<dbReference type="Pfam" id="PF01764">
    <property type="entry name" value="Lipase_3"/>
    <property type="match status" value="1"/>
</dbReference>
<evidence type="ECO:0000313" key="9">
    <source>
        <dbReference type="Proteomes" id="UP000008983"/>
    </source>
</evidence>
<feature type="domain" description="Fungal lipase-type" evidence="7">
    <location>
        <begin position="69"/>
        <end position="208"/>
    </location>
</feature>
<sequence length="627" mass="71910">MFLYDEQISKDMAALSLVSYCQKQKIQDWNCANACNKFPYKLQDVFIFTNKTLESRGLIGYWQEKEAIVLSFRGTLPWLLKNWIEDLDVFKITYEECDNQCEIHRGFEQTFNVIKAQLIENFIFLKQKYPNSKIFITGHSLGGAMSNLAVPIIYRLNQNKPIDYFYNFGSPRVGDENYVEWFERIQQQYIINRARITHNADPVPHLPPNWYPFKFKHIGNEDTFEEKCGWMETMCGLGLMMGPLLGSLLIYLGGFITPFIFFTIAQALQEEIIVKEQQSSLSGSSQNSENEQIKDYVEISYKEIFRDRYLIFNYILILLPSCGLLFLDPTMGIYFNKVYGLDDLWVGLLFSVGTVTYLILSPLGTYMIKYVKNYSLLLFIGTFITGLSFIFLGPDPLLGIPSKLYITCIANVFIGVATLFIYIPALPQLYKILLRIQGKDIKNEQIIGDVASALYNTSYAIGEFIGPLLGGALSQLLTFQRSASVFGVAIIAFSLLYLFFGGVFEKLDNVDEELQNKIKQEILPLVLSPASRKCNSNLMTPRQVQLKANLLIGSPFQGGLQPLFYTPTLKSEEGKHNFVIKGKHGYKKHKHKKLQKVEELEYDFEVQFNEQNIDCKYDSLRNSKNNV</sequence>
<feature type="transmembrane region" description="Helical" evidence="6">
    <location>
        <begin position="404"/>
        <end position="425"/>
    </location>
</feature>
<feature type="transmembrane region" description="Helical" evidence="6">
    <location>
        <begin position="347"/>
        <end position="367"/>
    </location>
</feature>
<dbReference type="GO" id="GO:0016020">
    <property type="term" value="C:membrane"/>
    <property type="evidence" value="ECO:0007669"/>
    <property type="project" value="UniProtKB-SubCell"/>
</dbReference>
<evidence type="ECO:0000256" key="2">
    <source>
        <dbReference type="ARBA" id="ARBA00022448"/>
    </source>
</evidence>
<evidence type="ECO:0000256" key="6">
    <source>
        <dbReference type="SAM" id="Phobius"/>
    </source>
</evidence>
<dbReference type="InParanoid" id="G0R3Y4"/>
<proteinExistence type="predicted"/>
<dbReference type="GO" id="GO:0006629">
    <property type="term" value="P:lipid metabolic process"/>
    <property type="evidence" value="ECO:0007669"/>
    <property type="project" value="InterPro"/>
</dbReference>
<dbReference type="AlphaFoldDB" id="G0R3Y4"/>
<dbReference type="eggNOG" id="KOG4569">
    <property type="taxonomic scope" value="Eukaryota"/>
</dbReference>
<dbReference type="SUPFAM" id="SSF103473">
    <property type="entry name" value="MFS general substrate transporter"/>
    <property type="match status" value="1"/>
</dbReference>
<dbReference type="CDD" id="cd00519">
    <property type="entry name" value="Lipase_3"/>
    <property type="match status" value="1"/>
</dbReference>
<dbReference type="InterPro" id="IPR036259">
    <property type="entry name" value="MFS_trans_sf"/>
</dbReference>
<evidence type="ECO:0000256" key="4">
    <source>
        <dbReference type="ARBA" id="ARBA00022989"/>
    </source>
</evidence>
<dbReference type="GO" id="GO:0022857">
    <property type="term" value="F:transmembrane transporter activity"/>
    <property type="evidence" value="ECO:0007669"/>
    <property type="project" value="InterPro"/>
</dbReference>
<name>G0R3Y4_ICHMU</name>
<evidence type="ECO:0000256" key="3">
    <source>
        <dbReference type="ARBA" id="ARBA00022692"/>
    </source>
</evidence>
<feature type="transmembrane region" description="Helical" evidence="6">
    <location>
        <begin position="374"/>
        <end position="392"/>
    </location>
</feature>
<feature type="transmembrane region" description="Helical" evidence="6">
    <location>
        <begin position="483"/>
        <end position="504"/>
    </location>
</feature>
<keyword evidence="4 6" id="KW-1133">Transmembrane helix</keyword>
<dbReference type="STRING" id="857967.G0R3Y4"/>
<evidence type="ECO:0000256" key="5">
    <source>
        <dbReference type="ARBA" id="ARBA00023136"/>
    </source>
</evidence>
<dbReference type="Gene3D" id="3.40.50.1820">
    <property type="entry name" value="alpha/beta hydrolase"/>
    <property type="match status" value="1"/>
</dbReference>
<keyword evidence="2" id="KW-0813">Transport</keyword>
<organism evidence="8 9">
    <name type="scientific">Ichthyophthirius multifiliis</name>
    <name type="common">White spot disease agent</name>
    <name type="synonym">Ich</name>
    <dbReference type="NCBI Taxonomy" id="5932"/>
    <lineage>
        <taxon>Eukaryota</taxon>
        <taxon>Sar</taxon>
        <taxon>Alveolata</taxon>
        <taxon>Ciliophora</taxon>
        <taxon>Intramacronucleata</taxon>
        <taxon>Oligohymenophorea</taxon>
        <taxon>Hymenostomatida</taxon>
        <taxon>Ophryoglenina</taxon>
        <taxon>Ichthyophthirius</taxon>
    </lineage>
</organism>
<evidence type="ECO:0000313" key="8">
    <source>
        <dbReference type="EMBL" id="EGR27815.1"/>
    </source>
</evidence>
<accession>G0R3Y4</accession>
<keyword evidence="9" id="KW-1185">Reference proteome</keyword>
<reference evidence="8 9" key="1">
    <citation type="submission" date="2011-07" db="EMBL/GenBank/DDBJ databases">
        <authorList>
            <person name="Coyne R."/>
            <person name="Brami D."/>
            <person name="Johnson J."/>
            <person name="Hostetler J."/>
            <person name="Hannick L."/>
            <person name="Clark T."/>
            <person name="Cassidy-Hanley D."/>
            <person name="Inman J."/>
        </authorList>
    </citation>
    <scope>NUCLEOTIDE SEQUENCE [LARGE SCALE GENOMIC DNA]</scope>
    <source>
        <strain evidence="8 9">G5</strain>
    </source>
</reference>
<dbReference type="Proteomes" id="UP000008983">
    <property type="component" value="Unassembled WGS sequence"/>
</dbReference>
<dbReference type="GO" id="GO:0004806">
    <property type="term" value="F:triacylglycerol lipase activity"/>
    <property type="evidence" value="ECO:0007669"/>
    <property type="project" value="UniProtKB-EC"/>
</dbReference>
<comment type="subcellular location">
    <subcellularLocation>
        <location evidence="1">Membrane</location>
        <topology evidence="1">Multi-pass membrane protein</topology>
    </subcellularLocation>
</comment>
<dbReference type="PANTHER" id="PTHR23506:SF26">
    <property type="entry name" value="MFS-TYPE TRANSPORTER SLC18B1"/>
    <property type="match status" value="1"/>
</dbReference>
<feature type="transmembrane region" description="Helical" evidence="6">
    <location>
        <begin position="248"/>
        <end position="268"/>
    </location>
</feature>
<gene>
    <name evidence="8" type="ORF">IMG5_188410</name>
</gene>
<dbReference type="OrthoDB" id="424277at2759"/>
<dbReference type="Gene3D" id="1.20.1250.20">
    <property type="entry name" value="MFS general substrate transporter like domains"/>
    <property type="match status" value="1"/>
</dbReference>